<comment type="caution">
    <text evidence="3">The sequence shown here is derived from an EMBL/GenBank/DDBJ whole genome shotgun (WGS) entry which is preliminary data.</text>
</comment>
<dbReference type="EMBL" id="CYTK01000012">
    <property type="protein sequence ID" value="CUJ70419.1"/>
    <property type="molecule type" value="Genomic_DNA"/>
</dbReference>
<dbReference type="GO" id="GO:0003995">
    <property type="term" value="F:acyl-CoA dehydrogenase activity"/>
    <property type="evidence" value="ECO:0007669"/>
    <property type="project" value="InterPro"/>
</dbReference>
<name>A0AAD2J4L4_ACHAE</name>
<evidence type="ECO:0000313" key="3">
    <source>
        <dbReference type="EMBL" id="CUJ70419.1"/>
    </source>
</evidence>
<dbReference type="InterPro" id="IPR006089">
    <property type="entry name" value="Acyl-CoA_DH_CS"/>
</dbReference>
<keyword evidence="3" id="KW-0560">Oxidoreductase</keyword>
<evidence type="ECO:0000256" key="1">
    <source>
        <dbReference type="ARBA" id="ARBA00022630"/>
    </source>
</evidence>
<dbReference type="GO" id="GO:0033734">
    <property type="term" value="F:(R)-benzylsuccinyl-CoA dehydrogenase activity"/>
    <property type="evidence" value="ECO:0007669"/>
    <property type="project" value="UniProtKB-EC"/>
</dbReference>
<evidence type="ECO:0000313" key="4">
    <source>
        <dbReference type="Proteomes" id="UP000044098"/>
    </source>
</evidence>
<accession>A0AAD2J4L4</accession>
<dbReference type="Gene3D" id="1.20.140.10">
    <property type="entry name" value="Butyryl-CoA Dehydrogenase, subunit A, domain 3"/>
    <property type="match status" value="1"/>
</dbReference>
<dbReference type="PROSITE" id="PS00073">
    <property type="entry name" value="ACYL_COA_DH_2"/>
    <property type="match status" value="1"/>
</dbReference>
<gene>
    <name evidence="3" type="primary">bbsG_3</name>
    <name evidence="3" type="ORF">ERS370000_05382</name>
</gene>
<reference evidence="3 4" key="1">
    <citation type="submission" date="2015-09" db="EMBL/GenBank/DDBJ databases">
        <authorList>
            <consortium name="Pathogen Informatics"/>
        </authorList>
    </citation>
    <scope>NUCLEOTIDE SEQUENCE [LARGE SCALE GENOMIC DNA]</scope>
    <source>
        <strain evidence="3 4">2789STDY5608625</strain>
    </source>
</reference>
<dbReference type="PANTHER" id="PTHR43884">
    <property type="entry name" value="ACYL-COA DEHYDROGENASE"/>
    <property type="match status" value="1"/>
</dbReference>
<dbReference type="Proteomes" id="UP000044098">
    <property type="component" value="Unassembled WGS sequence"/>
</dbReference>
<dbReference type="Pfam" id="PF00441">
    <property type="entry name" value="Acyl-CoA_dh_1"/>
    <property type="match status" value="1"/>
</dbReference>
<protein>
    <submittedName>
        <fullName evidence="3">(R)-benzylsuccinyl-CoA dehydrogenase</fullName>
        <ecNumber evidence="3">1.3.8.3</ecNumber>
    </submittedName>
</protein>
<dbReference type="EC" id="1.3.8.3" evidence="3"/>
<dbReference type="AlphaFoldDB" id="A0AAD2J4L4"/>
<dbReference type="PANTHER" id="PTHR43884:SF40">
    <property type="entry name" value="ACYL-COA DEHYDROGENASE"/>
    <property type="match status" value="1"/>
</dbReference>
<dbReference type="SUPFAM" id="SSF47203">
    <property type="entry name" value="Acyl-CoA dehydrogenase C-terminal domain-like"/>
    <property type="match status" value="1"/>
</dbReference>
<proteinExistence type="predicted"/>
<keyword evidence="1" id="KW-0285">Flavoprotein</keyword>
<feature type="domain" description="Acyl-CoA dehydrogenase/oxidase C-terminal" evidence="2">
    <location>
        <begin position="5"/>
        <end position="68"/>
    </location>
</feature>
<dbReference type="InterPro" id="IPR036250">
    <property type="entry name" value="AcylCo_DH-like_C"/>
</dbReference>
<dbReference type="InterPro" id="IPR009075">
    <property type="entry name" value="AcylCo_DH/oxidase_C"/>
</dbReference>
<organism evidence="3 4">
    <name type="scientific">Achromobacter aegrifaciens</name>
    <dbReference type="NCBI Taxonomy" id="1287736"/>
    <lineage>
        <taxon>Bacteria</taxon>
        <taxon>Pseudomonadati</taxon>
        <taxon>Pseudomonadota</taxon>
        <taxon>Betaproteobacteria</taxon>
        <taxon>Burkholderiales</taxon>
        <taxon>Alcaligenaceae</taxon>
        <taxon>Achromobacter</taxon>
    </lineage>
</organism>
<evidence type="ECO:0000259" key="2">
    <source>
        <dbReference type="Pfam" id="PF00441"/>
    </source>
</evidence>
<sequence>MDVTLNASICKYFASEMCGRVADRCVQMHGGYGYIADYGIERFYRDVRLFRLYEGTSQIHQLTIARHTLTQAGYTPGR</sequence>